<name>A0A4Y7J800_PAPSO</name>
<proteinExistence type="predicted"/>
<gene>
    <name evidence="1" type="ORF">C5167_004580</name>
</gene>
<evidence type="ECO:0000313" key="2">
    <source>
        <dbReference type="Proteomes" id="UP000316621"/>
    </source>
</evidence>
<protein>
    <submittedName>
        <fullName evidence="1">Uncharacterized protein</fullName>
    </submittedName>
</protein>
<sequence>MTEEEYEAHCIAKNEVVNGILEEKEKNDDDYVHVEKDIELLEDTDENRTTKRVRNQVIQTNGSNPYIQGPILAANGGGVNVVEANNTRDELMDVAESVANDPNDKNTKVDTMQNQGEHVVVSERHIVEMEW</sequence>
<dbReference type="Gramene" id="RZC57273">
    <property type="protein sequence ID" value="RZC57273"/>
    <property type="gene ID" value="C5167_004580"/>
</dbReference>
<organism evidence="1 2">
    <name type="scientific">Papaver somniferum</name>
    <name type="common">Opium poppy</name>
    <dbReference type="NCBI Taxonomy" id="3469"/>
    <lineage>
        <taxon>Eukaryota</taxon>
        <taxon>Viridiplantae</taxon>
        <taxon>Streptophyta</taxon>
        <taxon>Embryophyta</taxon>
        <taxon>Tracheophyta</taxon>
        <taxon>Spermatophyta</taxon>
        <taxon>Magnoliopsida</taxon>
        <taxon>Ranunculales</taxon>
        <taxon>Papaveraceae</taxon>
        <taxon>Papaveroideae</taxon>
        <taxon>Papaver</taxon>
    </lineage>
</organism>
<dbReference type="AlphaFoldDB" id="A0A4Y7J800"/>
<reference evidence="1 2" key="1">
    <citation type="journal article" date="2018" name="Science">
        <title>The opium poppy genome and morphinan production.</title>
        <authorList>
            <person name="Guo L."/>
            <person name="Winzer T."/>
            <person name="Yang X."/>
            <person name="Li Y."/>
            <person name="Ning Z."/>
            <person name="He Z."/>
            <person name="Teodor R."/>
            <person name="Lu Y."/>
            <person name="Bowser T.A."/>
            <person name="Graham I.A."/>
            <person name="Ye K."/>
        </authorList>
    </citation>
    <scope>NUCLEOTIDE SEQUENCE [LARGE SCALE GENOMIC DNA]</scope>
    <source>
        <strain evidence="2">cv. HN1</strain>
        <tissue evidence="1">Leaves</tissue>
    </source>
</reference>
<keyword evidence="2" id="KW-1185">Reference proteome</keyword>
<evidence type="ECO:0000313" key="1">
    <source>
        <dbReference type="EMBL" id="RZC57273.1"/>
    </source>
</evidence>
<accession>A0A4Y7J800</accession>
<dbReference type="Proteomes" id="UP000316621">
    <property type="component" value="Chromosome 4"/>
</dbReference>
<dbReference type="EMBL" id="CM010718">
    <property type="protein sequence ID" value="RZC57273.1"/>
    <property type="molecule type" value="Genomic_DNA"/>
</dbReference>